<proteinExistence type="predicted"/>
<evidence type="ECO:0000313" key="2">
    <source>
        <dbReference type="Proteomes" id="UP001165186"/>
    </source>
</evidence>
<dbReference type="Proteomes" id="UP001165186">
    <property type="component" value="Unassembled WGS sequence"/>
</dbReference>
<accession>A0ACB5SM66</accession>
<gene>
    <name evidence="1" type="primary">g8908</name>
    <name evidence="1" type="ORF">NpPPO83_00008908</name>
</gene>
<name>A0ACB5SM66_9PEZI</name>
<reference evidence="1" key="1">
    <citation type="submission" date="2024-09" db="EMBL/GenBank/DDBJ databases">
        <title>Draft Genome Sequences of Neofusicoccum parvum.</title>
        <authorList>
            <person name="Ashida A."/>
            <person name="Camagna M."/>
            <person name="Tanaka A."/>
            <person name="Takemoto D."/>
        </authorList>
    </citation>
    <scope>NUCLEOTIDE SEQUENCE</scope>
    <source>
        <strain evidence="1">PPO83</strain>
    </source>
</reference>
<evidence type="ECO:0000313" key="1">
    <source>
        <dbReference type="EMBL" id="GME48009.1"/>
    </source>
</evidence>
<dbReference type="EMBL" id="BSXG01000136">
    <property type="protein sequence ID" value="GME48009.1"/>
    <property type="molecule type" value="Genomic_DNA"/>
</dbReference>
<comment type="caution">
    <text evidence="1">The sequence shown here is derived from an EMBL/GenBank/DDBJ whole genome shotgun (WGS) entry which is preliminary data.</text>
</comment>
<sequence>MPRSRSPSSDLTTGHPYTSTTPSTTPPYNAYASLGFGAHNAIRKSYLDDAVAARRRPPPPLEKRGFLAWARRLVAPRRREVEEAVPPVPDRPALLPRFAFEPRRRDDRAPVPAIPPSPFDFDLPPPSPGQTARSPPARRSFELQLPPVDSPPPPRELSHATTATLLSSFPAPPSTTTDDGAEGNDEPSLDPADHPGRLDAIREETEDNDGASSSSGPSSLELPEPTMALAAAAASRSTLSVGDATVGASSVGSGGTAETAVTEEEEEGSRDGEGDETEVEVEAEAKERRSGAVRLVPYADSDDEGACTVEVGGASFQLVAGAEDAGMEEEESVRKRTSQSRIPRPVVQEPRPKLDRATQEERLGLPINTHAAKVAQAELGLVRQPVVKKKAGGKGQPRKSVFVEMV</sequence>
<keyword evidence="2" id="KW-1185">Reference proteome</keyword>
<protein>
    <submittedName>
        <fullName evidence="1">Uncharacterized protein</fullName>
    </submittedName>
</protein>
<organism evidence="1 2">
    <name type="scientific">Neofusicoccum parvum</name>
    <dbReference type="NCBI Taxonomy" id="310453"/>
    <lineage>
        <taxon>Eukaryota</taxon>
        <taxon>Fungi</taxon>
        <taxon>Dikarya</taxon>
        <taxon>Ascomycota</taxon>
        <taxon>Pezizomycotina</taxon>
        <taxon>Dothideomycetes</taxon>
        <taxon>Dothideomycetes incertae sedis</taxon>
        <taxon>Botryosphaeriales</taxon>
        <taxon>Botryosphaeriaceae</taxon>
        <taxon>Neofusicoccum</taxon>
    </lineage>
</organism>